<proteinExistence type="predicted"/>
<reference evidence="3" key="1">
    <citation type="submission" date="2015-05" db="EMBL/GenBank/DDBJ databases">
        <title>Draft genome sequencing of a biphenyl-degrading bacterium, Pseudomonas balearica KF707 (=NBRC110670).</title>
        <authorList>
            <person name="Kimura N."/>
            <person name="Hirose J."/>
            <person name="Watanabe T."/>
            <person name="Suenaga H."/>
            <person name="Fujihara H."/>
            <person name="Noguchi M."/>
            <person name="Hashimoto M."/>
            <person name="Shimodaira J."/>
            <person name="Tsuchikane K."/>
            <person name="Hosoyama A."/>
            <person name="Yamazoe A."/>
            <person name="Fujita N."/>
            <person name="Furukawa K."/>
        </authorList>
    </citation>
    <scope>NUCLEOTIDE SEQUENCE [LARGE SCALE GENOMIC DNA]</scope>
    <source>
        <strain evidence="3">DSM 10086 / NBRC 110670 / KF707</strain>
    </source>
</reference>
<name>A0AAD1FEN3_METFU</name>
<sequence>MHRGNSGSSATTPPVLPVVRPAANRRLSTGRGNASPFAIRSGKSAHSAARCGPQRAHPLSPVDT</sequence>
<evidence type="ECO:0000313" key="3">
    <source>
        <dbReference type="Proteomes" id="UP000218554"/>
    </source>
</evidence>
<reference evidence="2 3" key="2">
    <citation type="journal article" date="2017" name="Int. J. Syst. Evol. Microbiol.">
        <title>Pseudomonas furukawaii sp. nov., a polychlorinated biphenyl-degrading bacterium isolated from biphenyl-contaminated soil in Japan.</title>
        <authorList>
            <person name="Kimura N."/>
            <person name="Watanabe T."/>
            <person name="Suenaga H."/>
            <person name="Fujihara H."/>
            <person name="Futagami T."/>
            <person name="Goto M."/>
            <person name="Hanada S."/>
            <person name="Hirose J."/>
        </authorList>
    </citation>
    <scope>NUCLEOTIDE SEQUENCE [LARGE SCALE GENOMIC DNA]</scope>
    <source>
        <strain evidence="3">DSM 10086 / NBRC 110670 / KF707</strain>
    </source>
</reference>
<feature type="compositionally biased region" description="Polar residues" evidence="1">
    <location>
        <begin position="1"/>
        <end position="12"/>
    </location>
</feature>
<evidence type="ECO:0000256" key="1">
    <source>
        <dbReference type="SAM" id="MobiDB-lite"/>
    </source>
</evidence>
<accession>A0AAD1FEN3</accession>
<evidence type="ECO:0000313" key="2">
    <source>
        <dbReference type="EMBL" id="BAU73406.1"/>
    </source>
</evidence>
<gene>
    <name evidence="2" type="ORF">KF707C_17180</name>
</gene>
<keyword evidence="3" id="KW-1185">Reference proteome</keyword>
<organism evidence="2 3">
    <name type="scientific">Metapseudomonas furukawaii</name>
    <name type="common">Pseudomonas furukawaii</name>
    <dbReference type="NCBI Taxonomy" id="1149133"/>
    <lineage>
        <taxon>Bacteria</taxon>
        <taxon>Pseudomonadati</taxon>
        <taxon>Pseudomonadota</taxon>
        <taxon>Gammaproteobacteria</taxon>
        <taxon>Pseudomonadales</taxon>
        <taxon>Pseudomonadaceae</taxon>
        <taxon>Metapseudomonas</taxon>
    </lineage>
</organism>
<feature type="region of interest" description="Disordered" evidence="1">
    <location>
        <begin position="1"/>
        <end position="64"/>
    </location>
</feature>
<protein>
    <submittedName>
        <fullName evidence="2">Uncharacterized protein</fullName>
    </submittedName>
</protein>
<dbReference type="Proteomes" id="UP000218554">
    <property type="component" value="Chromosome"/>
</dbReference>
<dbReference type="EMBL" id="AP014862">
    <property type="protein sequence ID" value="BAU73406.1"/>
    <property type="molecule type" value="Genomic_DNA"/>
</dbReference>
<dbReference type="AlphaFoldDB" id="A0AAD1FEN3"/>
<dbReference type="KEGG" id="pfuw:KF707C_17180"/>